<dbReference type="Pfam" id="PF00676">
    <property type="entry name" value="E1_dh"/>
    <property type="match status" value="1"/>
</dbReference>
<sequence length="395" mass="43327">MEKLFPTLMGVDAKSSLTVNKARDAGKGLSALFENICYDLHHVDTSPPSSAELTKEDAFEYFRQMSVIRNMEKTLSALYKEKKIRGFCHLYSGQEAVGVGVHSVMSPEDTAITSYRCHGWIYLLSKSVQGVIAELLAGTTGCARGKGGSMHMYAPRLYGGNGIVGSHIPLGTGVAFAHQYKNDGAVCVTLYGDGAANQGQTAETFNLAKIKSIPVLYLIENNMYAMGTSVLRHCANPLLYTRGDTIPGMRIDGMDIVTVREAARFGLDYVRSGKGPFIVEAVTYRYFGHSMSDPGTSYRSRDEIKQVRDTKDPIMLLKEKILSSELGTEEELKNIDKDAKAEVDKALKASLADKEAPLEELVCDIYSDFKGTVRLPAFGKFIQHKNVGFSKQAVK</sequence>
<dbReference type="CDD" id="cd02000">
    <property type="entry name" value="TPP_E1_PDC_ADC_BCADC"/>
    <property type="match status" value="1"/>
</dbReference>
<dbReference type="GO" id="GO:0004739">
    <property type="term" value="F:pyruvate dehydrogenase (acetyl-transferring) activity"/>
    <property type="evidence" value="ECO:0007669"/>
    <property type="project" value="UniProtKB-EC"/>
</dbReference>
<evidence type="ECO:0000256" key="4">
    <source>
        <dbReference type="ARBA" id="ARBA00023002"/>
    </source>
</evidence>
<gene>
    <name evidence="7" type="ORF">NQ315_004410</name>
</gene>
<accession>A0AAV8W738</accession>
<dbReference type="InterPro" id="IPR001017">
    <property type="entry name" value="DH_E1"/>
</dbReference>
<evidence type="ECO:0000259" key="6">
    <source>
        <dbReference type="Pfam" id="PF00676"/>
    </source>
</evidence>
<keyword evidence="8" id="KW-1185">Reference proteome</keyword>
<comment type="cofactor">
    <cofactor evidence="1">
        <name>thiamine diphosphate</name>
        <dbReference type="ChEBI" id="CHEBI:58937"/>
    </cofactor>
</comment>
<protein>
    <recommendedName>
        <fullName evidence="2">pyruvate dehydrogenase (acetyl-transferring)</fullName>
        <ecNumber evidence="2">1.2.4.1</ecNumber>
    </recommendedName>
</protein>
<dbReference type="PANTHER" id="PTHR11516">
    <property type="entry name" value="PYRUVATE DEHYDROGENASE E1 COMPONENT, ALPHA SUBUNIT BACTERIAL AND ORGANELLAR"/>
    <property type="match status" value="1"/>
</dbReference>
<dbReference type="SUPFAM" id="SSF52518">
    <property type="entry name" value="Thiamin diphosphate-binding fold (THDP-binding)"/>
    <property type="match status" value="1"/>
</dbReference>
<dbReference type="GO" id="GO:0006086">
    <property type="term" value="P:pyruvate decarboxylation to acetyl-CoA"/>
    <property type="evidence" value="ECO:0007669"/>
    <property type="project" value="TreeGrafter"/>
</dbReference>
<dbReference type="FunFam" id="3.40.50.970:FF:000013">
    <property type="entry name" value="Pyruvate dehydrogenase E1 component subunit alpha"/>
    <property type="match status" value="1"/>
</dbReference>
<comment type="caution">
    <text evidence="7">The sequence shown here is derived from an EMBL/GenBank/DDBJ whole genome shotgun (WGS) entry which is preliminary data.</text>
</comment>
<dbReference type="InterPro" id="IPR050642">
    <property type="entry name" value="PDH_E1_Alpha_Subunit"/>
</dbReference>
<evidence type="ECO:0000313" key="8">
    <source>
        <dbReference type="Proteomes" id="UP001159042"/>
    </source>
</evidence>
<keyword evidence="4" id="KW-0560">Oxidoreductase</keyword>
<reference evidence="7 8" key="1">
    <citation type="journal article" date="2023" name="Insect Mol. Biol.">
        <title>Genome sequencing provides insights into the evolution of gene families encoding plant cell wall-degrading enzymes in longhorned beetles.</title>
        <authorList>
            <person name="Shin N.R."/>
            <person name="Okamura Y."/>
            <person name="Kirsch R."/>
            <person name="Pauchet Y."/>
        </authorList>
    </citation>
    <scope>NUCLEOTIDE SEQUENCE [LARGE SCALE GENOMIC DNA]</scope>
    <source>
        <strain evidence="7">EAD_L_NR</strain>
    </source>
</reference>
<dbReference type="Proteomes" id="UP001159042">
    <property type="component" value="Unassembled WGS sequence"/>
</dbReference>
<keyword evidence="3" id="KW-0809">Transit peptide</keyword>
<dbReference type="EMBL" id="JANEYG010000007">
    <property type="protein sequence ID" value="KAJ8922463.1"/>
    <property type="molecule type" value="Genomic_DNA"/>
</dbReference>
<evidence type="ECO:0000313" key="7">
    <source>
        <dbReference type="EMBL" id="KAJ8922463.1"/>
    </source>
</evidence>
<dbReference type="AlphaFoldDB" id="A0AAV8W738"/>
<evidence type="ECO:0000256" key="5">
    <source>
        <dbReference type="ARBA" id="ARBA00023052"/>
    </source>
</evidence>
<evidence type="ECO:0000256" key="1">
    <source>
        <dbReference type="ARBA" id="ARBA00001964"/>
    </source>
</evidence>
<dbReference type="PANTHER" id="PTHR11516:SF60">
    <property type="entry name" value="PYRUVATE DEHYDROGENASE E1 COMPONENT SUBUNIT ALPHA"/>
    <property type="match status" value="1"/>
</dbReference>
<feature type="domain" description="Dehydrogenase E1 component" evidence="6">
    <location>
        <begin position="63"/>
        <end position="356"/>
    </location>
</feature>
<dbReference type="InterPro" id="IPR029061">
    <property type="entry name" value="THDP-binding"/>
</dbReference>
<evidence type="ECO:0000256" key="3">
    <source>
        <dbReference type="ARBA" id="ARBA00022946"/>
    </source>
</evidence>
<keyword evidence="5" id="KW-0786">Thiamine pyrophosphate</keyword>
<name>A0AAV8W738_9CUCU</name>
<dbReference type="EC" id="1.2.4.1" evidence="2"/>
<evidence type="ECO:0000256" key="2">
    <source>
        <dbReference type="ARBA" id="ARBA00012281"/>
    </source>
</evidence>
<organism evidence="7 8">
    <name type="scientific">Exocentrus adspersus</name>
    <dbReference type="NCBI Taxonomy" id="1586481"/>
    <lineage>
        <taxon>Eukaryota</taxon>
        <taxon>Metazoa</taxon>
        <taxon>Ecdysozoa</taxon>
        <taxon>Arthropoda</taxon>
        <taxon>Hexapoda</taxon>
        <taxon>Insecta</taxon>
        <taxon>Pterygota</taxon>
        <taxon>Neoptera</taxon>
        <taxon>Endopterygota</taxon>
        <taxon>Coleoptera</taxon>
        <taxon>Polyphaga</taxon>
        <taxon>Cucujiformia</taxon>
        <taxon>Chrysomeloidea</taxon>
        <taxon>Cerambycidae</taxon>
        <taxon>Lamiinae</taxon>
        <taxon>Acanthocinini</taxon>
        <taxon>Exocentrus</taxon>
    </lineage>
</organism>
<proteinExistence type="predicted"/>
<dbReference type="Gene3D" id="3.40.50.970">
    <property type="match status" value="1"/>
</dbReference>